<dbReference type="InterPro" id="IPR036291">
    <property type="entry name" value="NAD(P)-bd_dom_sf"/>
</dbReference>
<name>A0A1E7FUP5_9STRA</name>
<protein>
    <recommendedName>
        <fullName evidence="3">NAD(P)-binding domain-containing protein</fullName>
    </recommendedName>
</protein>
<keyword evidence="2" id="KW-1185">Reference proteome</keyword>
<organism evidence="1 2">
    <name type="scientific">Fragilariopsis cylindrus CCMP1102</name>
    <dbReference type="NCBI Taxonomy" id="635003"/>
    <lineage>
        <taxon>Eukaryota</taxon>
        <taxon>Sar</taxon>
        <taxon>Stramenopiles</taxon>
        <taxon>Ochrophyta</taxon>
        <taxon>Bacillariophyta</taxon>
        <taxon>Bacillariophyceae</taxon>
        <taxon>Bacillariophycidae</taxon>
        <taxon>Bacillariales</taxon>
        <taxon>Bacillariaceae</taxon>
        <taxon>Fragilariopsis</taxon>
    </lineage>
</organism>
<evidence type="ECO:0008006" key="3">
    <source>
        <dbReference type="Google" id="ProtNLM"/>
    </source>
</evidence>
<accession>A0A1E7FUP5</accession>
<dbReference type="SUPFAM" id="SSF51735">
    <property type="entry name" value="NAD(P)-binding Rossmann-fold domains"/>
    <property type="match status" value="1"/>
</dbReference>
<proteinExistence type="predicted"/>
<dbReference type="AlphaFoldDB" id="A0A1E7FUP5"/>
<dbReference type="Proteomes" id="UP000095751">
    <property type="component" value="Unassembled WGS sequence"/>
</dbReference>
<dbReference type="KEGG" id="fcy:FRACYDRAFT_231983"/>
<dbReference type="InParanoid" id="A0A1E7FUP5"/>
<evidence type="ECO:0000313" key="2">
    <source>
        <dbReference type="Proteomes" id="UP000095751"/>
    </source>
</evidence>
<dbReference type="EMBL" id="KV784353">
    <property type="protein sequence ID" value="OEU21837.1"/>
    <property type="molecule type" value="Genomic_DNA"/>
</dbReference>
<reference evidence="1 2" key="1">
    <citation type="submission" date="2016-09" db="EMBL/GenBank/DDBJ databases">
        <title>Extensive genetic diversity and differential bi-allelic expression allows diatom success in the polar Southern Ocean.</title>
        <authorList>
            <consortium name="DOE Joint Genome Institute"/>
            <person name="Mock T."/>
            <person name="Otillar R.P."/>
            <person name="Strauss J."/>
            <person name="Dupont C."/>
            <person name="Frickenhaus S."/>
            <person name="Maumus F."/>
            <person name="Mcmullan M."/>
            <person name="Sanges R."/>
            <person name="Schmutz J."/>
            <person name="Toseland A."/>
            <person name="Valas R."/>
            <person name="Veluchamy A."/>
            <person name="Ward B.J."/>
            <person name="Allen A."/>
            <person name="Barry K."/>
            <person name="Falciatore A."/>
            <person name="Ferrante M."/>
            <person name="Fortunato A.E."/>
            <person name="Gloeckner G."/>
            <person name="Gruber A."/>
            <person name="Hipkin R."/>
            <person name="Janech M."/>
            <person name="Kroth P."/>
            <person name="Leese F."/>
            <person name="Lindquist E."/>
            <person name="Lyon B.R."/>
            <person name="Martin J."/>
            <person name="Mayer C."/>
            <person name="Parker M."/>
            <person name="Quesneville H."/>
            <person name="Raymond J."/>
            <person name="Uhlig C."/>
            <person name="Valentin K.U."/>
            <person name="Worden A.Z."/>
            <person name="Armbrust E.V."/>
            <person name="Bowler C."/>
            <person name="Green B."/>
            <person name="Moulton V."/>
            <person name="Van Oosterhout C."/>
            <person name="Grigoriev I."/>
        </authorList>
    </citation>
    <scope>NUCLEOTIDE SEQUENCE [LARGE SCALE GENOMIC DNA]</scope>
    <source>
        <strain evidence="1 2">CCMP1102</strain>
    </source>
</reference>
<sequence length="221" mass="24503">MRSVRAPSNHQDVATMIAIGVLLLSSSPSSVGVNGLQITIAGGTGRLGRLLLPKLSDHDVTVLTRNSFLASAPNKVTEAFGYLGKGFLQKHPYVTLRDWDGGDMLEIVGQDFIGWQDDTLPNADILVHLCGGYTEQREMVTERLVRESLRMNPSVVHVTVNPLDEEIPKISPGMVTLKTKRINDCENMVEKNCKNSRCLRLEAFRNEQAIEQIFDTIKSLE</sequence>
<dbReference type="OrthoDB" id="193580at2759"/>
<evidence type="ECO:0000313" key="1">
    <source>
        <dbReference type="EMBL" id="OEU21837.1"/>
    </source>
</evidence>
<gene>
    <name evidence="1" type="ORF">FRACYDRAFT_231983</name>
</gene>
<dbReference type="Gene3D" id="3.40.50.720">
    <property type="entry name" value="NAD(P)-binding Rossmann-like Domain"/>
    <property type="match status" value="1"/>
</dbReference>